<dbReference type="InterPro" id="IPR036703">
    <property type="entry name" value="MOB_kinase_act_sf"/>
</dbReference>
<organism evidence="1 2">
    <name type="scientific">Tritrichomonas musculus</name>
    <dbReference type="NCBI Taxonomy" id="1915356"/>
    <lineage>
        <taxon>Eukaryota</taxon>
        <taxon>Metamonada</taxon>
        <taxon>Parabasalia</taxon>
        <taxon>Tritrichomonadida</taxon>
        <taxon>Tritrichomonadidae</taxon>
        <taxon>Tritrichomonas</taxon>
    </lineage>
</organism>
<name>A0ABR2IBJ8_9EUKA</name>
<protein>
    <submittedName>
        <fullName evidence="1">MOB member 4, phocein</fullName>
    </submittedName>
</protein>
<dbReference type="SMART" id="SM01388">
    <property type="entry name" value="Mob1_phocein"/>
    <property type="match status" value="1"/>
</dbReference>
<evidence type="ECO:0000313" key="2">
    <source>
        <dbReference type="Proteomes" id="UP001470230"/>
    </source>
</evidence>
<reference evidence="1 2" key="1">
    <citation type="submission" date="2024-04" db="EMBL/GenBank/DDBJ databases">
        <title>Tritrichomonas musculus Genome.</title>
        <authorList>
            <person name="Alves-Ferreira E."/>
            <person name="Grigg M."/>
            <person name="Lorenzi H."/>
            <person name="Galac M."/>
        </authorList>
    </citation>
    <scope>NUCLEOTIDE SEQUENCE [LARGE SCALE GENOMIC DNA]</scope>
    <source>
        <strain evidence="1 2">EAF2021</strain>
    </source>
</reference>
<proteinExistence type="predicted"/>
<keyword evidence="2" id="KW-1185">Reference proteome</keyword>
<dbReference type="Gene3D" id="1.20.140.30">
    <property type="entry name" value="MOB kinase activator"/>
    <property type="match status" value="1"/>
</dbReference>
<dbReference type="Pfam" id="PF03637">
    <property type="entry name" value="Mob1_phocein"/>
    <property type="match status" value="1"/>
</dbReference>
<accession>A0ABR2IBJ8</accession>
<gene>
    <name evidence="1" type="ORF">M9Y10_011995</name>
</gene>
<dbReference type="InterPro" id="IPR005301">
    <property type="entry name" value="MOB_kinase_act_fam"/>
</dbReference>
<evidence type="ECO:0000313" key="1">
    <source>
        <dbReference type="EMBL" id="KAK8860331.1"/>
    </source>
</evidence>
<dbReference type="EMBL" id="JAPFFF010000018">
    <property type="protein sequence ID" value="KAK8860331.1"/>
    <property type="molecule type" value="Genomic_DNA"/>
</dbReference>
<dbReference type="SUPFAM" id="SSF101152">
    <property type="entry name" value="Mob1/phocein"/>
    <property type="match status" value="1"/>
</dbReference>
<comment type="caution">
    <text evidence="1">The sequence shown here is derived from an EMBL/GenBank/DDBJ whole genome shotgun (WGS) entry which is preliminary data.</text>
</comment>
<dbReference type="PANTHER" id="PTHR22599">
    <property type="entry name" value="MPS ONE BINDER KINASE ACTIVATOR-LIKE MOB"/>
    <property type="match status" value="1"/>
</dbReference>
<dbReference type="Proteomes" id="UP001470230">
    <property type="component" value="Unassembled WGS sequence"/>
</dbReference>
<sequence length="209" mass="24647">MKSFTNKPGISKDNFNNVPFDENEIKEYRTLQHYIQSLLRKYPDDINKLITCPNGQDQNDWIYASFRQFVEELNFYAYEHREVSAASKEPVMEFFVNGQKISCLSPAYNPPKSVPAIDYITQVIDLATQHCLEPKLFPGGVMTEEGKAFIETFSRRLYRIFGYSYSCHLDIFEKIEKKTHICERFTKFSRMYNLLRPEDILIPDSYWNS</sequence>